<dbReference type="InterPro" id="IPR018637">
    <property type="entry name" value="DUF2059"/>
</dbReference>
<comment type="caution">
    <text evidence="3">The sequence shown here is derived from an EMBL/GenBank/DDBJ whole genome shotgun (WGS) entry which is preliminary data.</text>
</comment>
<dbReference type="EMBL" id="JAEKJA010000001">
    <property type="protein sequence ID" value="MBJ3774102.1"/>
    <property type="molecule type" value="Genomic_DNA"/>
</dbReference>
<name>A0A934MBG8_9HYPH</name>
<dbReference type="Pfam" id="PF09832">
    <property type="entry name" value="DUF2059"/>
    <property type="match status" value="1"/>
</dbReference>
<accession>A0A934MBG8</accession>
<organism evidence="3 4">
    <name type="scientific">Acuticoccus mangrovi</name>
    <dbReference type="NCBI Taxonomy" id="2796142"/>
    <lineage>
        <taxon>Bacteria</taxon>
        <taxon>Pseudomonadati</taxon>
        <taxon>Pseudomonadota</taxon>
        <taxon>Alphaproteobacteria</taxon>
        <taxon>Hyphomicrobiales</taxon>
        <taxon>Amorphaceae</taxon>
        <taxon>Acuticoccus</taxon>
    </lineage>
</organism>
<evidence type="ECO:0000313" key="4">
    <source>
        <dbReference type="Proteomes" id="UP000609531"/>
    </source>
</evidence>
<keyword evidence="4" id="KW-1185">Reference proteome</keyword>
<keyword evidence="1" id="KW-0732">Signal</keyword>
<sequence length="176" mass="19054">MRIRALIAAFAASLVLAAPALAQTAGGAPAAASADEDFSPSHLALAQDVIDLTRSDQAFDDILPRIADQTKTIFIRSNPALTREIEETVLDVALSFAARRVELQRTLQLIWARRFSEAELAELKAFFQTDVGAKFVEATPVITALALGAGRQWEQNLAAAMVEETRAKLREKGHAL</sequence>
<evidence type="ECO:0000259" key="2">
    <source>
        <dbReference type="Pfam" id="PF09832"/>
    </source>
</evidence>
<proteinExistence type="predicted"/>
<feature type="signal peptide" evidence="1">
    <location>
        <begin position="1"/>
        <end position="22"/>
    </location>
</feature>
<feature type="domain" description="DUF2059" evidence="2">
    <location>
        <begin position="102"/>
        <end position="158"/>
    </location>
</feature>
<dbReference type="RefSeq" id="WP_198880005.1">
    <property type="nucleotide sequence ID" value="NZ_JAEKJA010000001.1"/>
</dbReference>
<reference evidence="3" key="1">
    <citation type="submission" date="2020-12" db="EMBL/GenBank/DDBJ databases">
        <title>Bacterial taxonomy.</title>
        <authorList>
            <person name="Pan X."/>
        </authorList>
    </citation>
    <scope>NUCLEOTIDE SEQUENCE</scope>
    <source>
        <strain evidence="3">B2012</strain>
    </source>
</reference>
<evidence type="ECO:0000313" key="3">
    <source>
        <dbReference type="EMBL" id="MBJ3774102.1"/>
    </source>
</evidence>
<protein>
    <submittedName>
        <fullName evidence="3">DUF2059 domain-containing protein</fullName>
    </submittedName>
</protein>
<dbReference type="Proteomes" id="UP000609531">
    <property type="component" value="Unassembled WGS sequence"/>
</dbReference>
<evidence type="ECO:0000256" key="1">
    <source>
        <dbReference type="SAM" id="SignalP"/>
    </source>
</evidence>
<gene>
    <name evidence="3" type="ORF">JCR33_00270</name>
</gene>
<feature type="chain" id="PRO_5037436181" evidence="1">
    <location>
        <begin position="23"/>
        <end position="176"/>
    </location>
</feature>
<dbReference type="AlphaFoldDB" id="A0A934MBG8"/>